<dbReference type="InterPro" id="IPR014777">
    <property type="entry name" value="4pyrrole_Mease_sub1"/>
</dbReference>
<gene>
    <name evidence="6 10" type="primary">rsmI</name>
    <name evidence="10" type="ORF">G5C33_05340</name>
</gene>
<evidence type="ECO:0000256" key="5">
    <source>
        <dbReference type="ARBA" id="ARBA00022691"/>
    </source>
</evidence>
<dbReference type="PROSITE" id="PS01296">
    <property type="entry name" value="RSMI"/>
    <property type="match status" value="1"/>
</dbReference>
<accession>A0A6G6Y2U8</accession>
<evidence type="ECO:0000256" key="7">
    <source>
        <dbReference type="SAM" id="MobiDB-lite"/>
    </source>
</evidence>
<comment type="catalytic activity">
    <reaction evidence="6">
        <text>cytidine(1402) in 16S rRNA + S-adenosyl-L-methionine = 2'-O-methylcytidine(1402) in 16S rRNA + S-adenosyl-L-homocysteine + H(+)</text>
        <dbReference type="Rhea" id="RHEA:42924"/>
        <dbReference type="Rhea" id="RHEA-COMP:10285"/>
        <dbReference type="Rhea" id="RHEA-COMP:10286"/>
        <dbReference type="ChEBI" id="CHEBI:15378"/>
        <dbReference type="ChEBI" id="CHEBI:57856"/>
        <dbReference type="ChEBI" id="CHEBI:59789"/>
        <dbReference type="ChEBI" id="CHEBI:74495"/>
        <dbReference type="ChEBI" id="CHEBI:82748"/>
        <dbReference type="EC" id="2.1.1.198"/>
    </reaction>
</comment>
<feature type="region of interest" description="Disordered" evidence="7">
    <location>
        <begin position="275"/>
        <end position="315"/>
    </location>
</feature>
<dbReference type="HAMAP" id="MF_01877">
    <property type="entry name" value="16SrRNA_methyltr_I"/>
    <property type="match status" value="1"/>
</dbReference>
<dbReference type="GO" id="GO:0005737">
    <property type="term" value="C:cytoplasm"/>
    <property type="evidence" value="ECO:0007669"/>
    <property type="project" value="UniProtKB-SubCell"/>
</dbReference>
<comment type="similarity">
    <text evidence="6">Belongs to the methyltransferase superfamily. RsmI family.</text>
</comment>
<proteinExistence type="inferred from homology"/>
<dbReference type="CDD" id="cd11648">
    <property type="entry name" value="RsmI"/>
    <property type="match status" value="1"/>
</dbReference>
<dbReference type="EMBL" id="CP049109">
    <property type="protein sequence ID" value="QIG79274.1"/>
    <property type="molecule type" value="Genomic_DNA"/>
</dbReference>
<dbReference type="Pfam" id="PF23016">
    <property type="entry name" value="RsmI_C"/>
    <property type="match status" value="1"/>
</dbReference>
<evidence type="ECO:0000256" key="6">
    <source>
        <dbReference type="HAMAP-Rule" id="MF_01877"/>
    </source>
</evidence>
<reference evidence="10 11" key="1">
    <citation type="submission" date="2020-02" db="EMBL/GenBank/DDBJ databases">
        <authorList>
            <person name="Zheng R.K."/>
            <person name="Sun C.M."/>
        </authorList>
    </citation>
    <scope>NUCLEOTIDE SEQUENCE [LARGE SCALE GENOMIC DNA]</scope>
    <source>
        <strain evidence="11">zrk23</strain>
    </source>
</reference>
<dbReference type="InterPro" id="IPR008189">
    <property type="entry name" value="rRNA_ssu_MeTfrase_I"/>
</dbReference>
<comment type="function">
    <text evidence="6">Catalyzes the 2'-O-methylation of the ribose of cytidine 1402 (C1402) in 16S rRNA.</text>
</comment>
<evidence type="ECO:0000256" key="4">
    <source>
        <dbReference type="ARBA" id="ARBA00022679"/>
    </source>
</evidence>
<evidence type="ECO:0000256" key="2">
    <source>
        <dbReference type="ARBA" id="ARBA00022552"/>
    </source>
</evidence>
<dbReference type="FunFam" id="3.30.950.10:FF:000002">
    <property type="entry name" value="Ribosomal RNA small subunit methyltransferase I"/>
    <property type="match status" value="1"/>
</dbReference>
<keyword evidence="2 6" id="KW-0698">rRNA processing</keyword>
<dbReference type="Pfam" id="PF00590">
    <property type="entry name" value="TP_methylase"/>
    <property type="match status" value="1"/>
</dbReference>
<dbReference type="RefSeq" id="WP_165326275.1">
    <property type="nucleotide sequence ID" value="NZ_CP049109.1"/>
</dbReference>
<feature type="domain" description="Tetrapyrrole methylase" evidence="8">
    <location>
        <begin position="9"/>
        <end position="206"/>
    </location>
</feature>
<dbReference type="Gene3D" id="3.30.950.10">
    <property type="entry name" value="Methyltransferase, Cobalt-precorrin-4 Transmethylase, Domain 2"/>
    <property type="match status" value="1"/>
</dbReference>
<evidence type="ECO:0000313" key="11">
    <source>
        <dbReference type="Proteomes" id="UP000501568"/>
    </source>
</evidence>
<evidence type="ECO:0000259" key="8">
    <source>
        <dbReference type="Pfam" id="PF00590"/>
    </source>
</evidence>
<feature type="domain" description="RsmI HTH" evidence="9">
    <location>
        <begin position="232"/>
        <end position="276"/>
    </location>
</feature>
<sequence length="315" mass="32586">MSSALSPGLYIVATPIGNLGDLSPRAAEILMNADLVAVEDSRVTARLLQHIGTKRPMTPYHDHNAEAVRPGLIARMASEAVALVSDAGTPLISDPGYKLVRDARAAGHAVVTIPGPCAAVAALTLAGLPTDRFFFLGFLPPKQQARAEAIAEIASVRATLILYESGPRLSACLSALAEGLGDREAAVAREISKKFEECVTGSLSMLAERYADAPPRGEIVVIVGPPGEAPPATEEDADTALAEALSRLPASKAAGEVAKKLGLDRKALYARALGMKDPPLPLAGGAGGGHPTSSNDSASGQREPTPNPSRKREGD</sequence>
<dbReference type="InterPro" id="IPR035996">
    <property type="entry name" value="4pyrrol_Methylase_sf"/>
</dbReference>
<dbReference type="InterPro" id="IPR000878">
    <property type="entry name" value="4pyrrol_Mease"/>
</dbReference>
<dbReference type="NCBIfam" id="TIGR00096">
    <property type="entry name" value="16S rRNA (cytidine(1402)-2'-O)-methyltransferase"/>
    <property type="match status" value="1"/>
</dbReference>
<dbReference type="KEGG" id="spzr:G5C33_05340"/>
<evidence type="ECO:0000259" key="9">
    <source>
        <dbReference type="Pfam" id="PF23016"/>
    </source>
</evidence>
<dbReference type="EC" id="2.1.1.198" evidence="6"/>
<dbReference type="SUPFAM" id="SSF53790">
    <property type="entry name" value="Tetrapyrrole methylase"/>
    <property type="match status" value="1"/>
</dbReference>
<evidence type="ECO:0000313" key="10">
    <source>
        <dbReference type="EMBL" id="QIG79274.1"/>
    </source>
</evidence>
<keyword evidence="4 6" id="KW-0808">Transferase</keyword>
<comment type="subcellular location">
    <subcellularLocation>
        <location evidence="6">Cytoplasm</location>
    </subcellularLocation>
</comment>
<dbReference type="Proteomes" id="UP000501568">
    <property type="component" value="Chromosome"/>
</dbReference>
<dbReference type="InterPro" id="IPR053910">
    <property type="entry name" value="RsmI_HTH"/>
</dbReference>
<dbReference type="AlphaFoldDB" id="A0A6G6Y2U8"/>
<dbReference type="PANTHER" id="PTHR46111">
    <property type="entry name" value="RIBOSOMAL RNA SMALL SUBUNIT METHYLTRANSFERASE I"/>
    <property type="match status" value="1"/>
</dbReference>
<organism evidence="10 11">
    <name type="scientific">Stakelama tenebrarum</name>
    <dbReference type="NCBI Taxonomy" id="2711215"/>
    <lineage>
        <taxon>Bacteria</taxon>
        <taxon>Pseudomonadati</taxon>
        <taxon>Pseudomonadota</taxon>
        <taxon>Alphaproteobacteria</taxon>
        <taxon>Sphingomonadales</taxon>
        <taxon>Sphingomonadaceae</taxon>
        <taxon>Stakelama</taxon>
    </lineage>
</organism>
<feature type="compositionally biased region" description="Polar residues" evidence="7">
    <location>
        <begin position="291"/>
        <end position="304"/>
    </location>
</feature>
<dbReference type="Gene3D" id="3.40.1010.10">
    <property type="entry name" value="Cobalt-precorrin-4 Transmethylase, Domain 1"/>
    <property type="match status" value="1"/>
</dbReference>
<dbReference type="PIRSF" id="PIRSF005917">
    <property type="entry name" value="MTase_YraL"/>
    <property type="match status" value="1"/>
</dbReference>
<dbReference type="InterPro" id="IPR014776">
    <property type="entry name" value="4pyrrole_Mease_sub2"/>
</dbReference>
<evidence type="ECO:0000256" key="1">
    <source>
        <dbReference type="ARBA" id="ARBA00022490"/>
    </source>
</evidence>
<name>A0A6G6Y2U8_9SPHN</name>
<protein>
    <recommendedName>
        <fullName evidence="6">Ribosomal RNA small subunit methyltransferase I</fullName>
        <ecNumber evidence="6">2.1.1.198</ecNumber>
    </recommendedName>
    <alternativeName>
        <fullName evidence="6">16S rRNA 2'-O-ribose C1402 methyltransferase</fullName>
    </alternativeName>
    <alternativeName>
        <fullName evidence="6">rRNA (cytidine-2'-O-)-methyltransferase RsmI</fullName>
    </alternativeName>
</protein>
<dbReference type="InterPro" id="IPR018063">
    <property type="entry name" value="SAM_MeTrfase_RsmI_CS"/>
</dbReference>
<keyword evidence="11" id="KW-1185">Reference proteome</keyword>
<keyword evidence="1 6" id="KW-0963">Cytoplasm</keyword>
<dbReference type="PANTHER" id="PTHR46111:SF1">
    <property type="entry name" value="RIBOSOMAL RNA SMALL SUBUNIT METHYLTRANSFERASE I"/>
    <property type="match status" value="1"/>
</dbReference>
<keyword evidence="5 6" id="KW-0949">S-adenosyl-L-methionine</keyword>
<keyword evidence="3 6" id="KW-0489">Methyltransferase</keyword>
<evidence type="ECO:0000256" key="3">
    <source>
        <dbReference type="ARBA" id="ARBA00022603"/>
    </source>
</evidence>
<dbReference type="GO" id="GO:0070677">
    <property type="term" value="F:rRNA (cytosine-2'-O-)-methyltransferase activity"/>
    <property type="evidence" value="ECO:0007669"/>
    <property type="project" value="UniProtKB-UniRule"/>
</dbReference>